<dbReference type="CDD" id="cd07302">
    <property type="entry name" value="CHD"/>
    <property type="match status" value="2"/>
</dbReference>
<feature type="domain" description="Guanylate cyclase" evidence="2">
    <location>
        <begin position="79"/>
        <end position="221"/>
    </location>
</feature>
<dbReference type="PANTHER" id="PTHR47455:SF1">
    <property type="entry name" value="GUANYLATE CYCLASE DOMAIN-CONTAINING PROTEIN"/>
    <property type="match status" value="1"/>
</dbReference>
<dbReference type="GO" id="GO:0009190">
    <property type="term" value="P:cyclic nucleotide biosynthetic process"/>
    <property type="evidence" value="ECO:0007669"/>
    <property type="project" value="InterPro"/>
</dbReference>
<dbReference type="PROSITE" id="PS50003">
    <property type="entry name" value="PH_DOMAIN"/>
    <property type="match status" value="1"/>
</dbReference>
<gene>
    <name evidence="3" type="ORF">PPRIM_AZ9-3.1.T1480077</name>
</gene>
<protein>
    <submittedName>
        <fullName evidence="3">Uncharacterized protein</fullName>
    </submittedName>
</protein>
<dbReference type="InterPro" id="IPR001849">
    <property type="entry name" value="PH_domain"/>
</dbReference>
<dbReference type="SMART" id="SM00044">
    <property type="entry name" value="CYCc"/>
    <property type="match status" value="1"/>
</dbReference>
<evidence type="ECO:0000313" key="4">
    <source>
        <dbReference type="Proteomes" id="UP000688137"/>
    </source>
</evidence>
<evidence type="ECO:0000313" key="3">
    <source>
        <dbReference type="EMBL" id="CAD8111636.1"/>
    </source>
</evidence>
<feature type="domain" description="Guanylate cyclase" evidence="2">
    <location>
        <begin position="317"/>
        <end position="442"/>
    </location>
</feature>
<dbReference type="EMBL" id="CAJJDM010000152">
    <property type="protein sequence ID" value="CAD8111636.1"/>
    <property type="molecule type" value="Genomic_DNA"/>
</dbReference>
<proteinExistence type="predicted"/>
<evidence type="ECO:0000259" key="2">
    <source>
        <dbReference type="PROSITE" id="PS50125"/>
    </source>
</evidence>
<dbReference type="OMA" id="EFLIQFN"/>
<dbReference type="Pfam" id="PF00169">
    <property type="entry name" value="PH"/>
    <property type="match status" value="1"/>
</dbReference>
<feature type="domain" description="PH" evidence="1">
    <location>
        <begin position="1037"/>
        <end position="1150"/>
    </location>
</feature>
<name>A0A8S1Q7N0_PARPR</name>
<evidence type="ECO:0000259" key="1">
    <source>
        <dbReference type="PROSITE" id="PS50003"/>
    </source>
</evidence>
<dbReference type="SMART" id="SM00233">
    <property type="entry name" value="PH"/>
    <property type="match status" value="1"/>
</dbReference>
<sequence>MFDILIYKNVNVLKCNKMINSILINQNIMINQQNVNLQNNVKVQSILGFIPALVFQHILENQIKGIKTQVPEIQSFKSVIMFADICGFTNLTEQLSKIGPEGSEVIAFAINRYMELLIKSISKSGGDIFKFAGDAIIVVWPPPTSYNDKDEQLKTLLRQGIQSALDIQSKLNDTFILENIKLSVKIGFGVGDINILYVGGVFNRNEFLATGQALIQAFESEHCATKGGQVIISKDVYEMVGQYYNCLKVEDRQSYFVNSNKGAKVQNISNALLIKSNISAQSFESIKSQLIRYIPAALQQYIYVDQEKWSSELRILTIMFINLSIDLSAALTSNGLSHIQQVIETVQKSIYAFQGSLNKILMDDKGSTLIVVFGLPPMAKQDDPARAVMTAITMKSELNAINCGCKIGISTGCTFAGVVGTSGSRREYSVIGDAVNLAARLMQIACKDDEHSILLDVETSKEASYKMNISYYKSVMVKGKADKVNIYYPEKNLELNKIRIHNPFFPKLLDNYLFDISNLRLIQSRIQLFQFQNESNVLLKISGNQGSGKSYSVKQCIDFFQESFNFLQIRLCSFLQKEQQYLYAIKIIFQYLLKQIGISLNKQYDIQLFKQIFDEQDQLLQLFDFEPVSQIQLFDKELRNKNDSLETLDIQMIKENIDLLFKKFQSITNQQKLIFVLDDGHNIDEDSLKIIRHLIKHNQFILLIFIFRHDYFEQFQFHEQHQNQIQMIEDGLESITSKLKDINNFEHISFKNISLNDYQVLLTDLFHINKIRCSKNQEPSNTQDKNILHYEYIKSQLMQSNTQEFFLQTIYRKTQGNPLTFITLIEKLLKFNYMIVDNQLQDVVIVNDSFLNILNLDEFIILEAPLNKFRLNSPYLDKVGCLELLILKVASIIGDIFDVQTLNKIQPFKEVIQKENLIKILNSLEELEIIETMELNDLNKYYRFAKPFLREIIYQRLLFSQRRELHKYYAQALQEIPSQFEIDEKLEAQRLEHNWILAEQKWNSQSNIKSRGLELSHKAKRSIIIKSIQTKLIAKTNNIKLGLLKKKSDKNVTWAERYCLMTQKELKYYYNEQDYQRQPQNALATIILSSIYQIVPLNDKEKVNQKYAFEIRTGNWFKRQKLMPRRDFYFSATSEELMEEWTIYIEFMRVKATYDEFVNNFGKIQFPIANFKEFYDMSLGTEMNNYQQKQTQKKNNKSSMIQTQKRNTVLSINSFFRQSIVEKKQKQNKEELKILISKFLNKSQLLLFTHIFQNSISTKNPIIIGQNTKAMLNFGQFFIKTASEYSQLQQQENETIQTEESPQTRPRASLNISEQIILERKAESIQATLRNTKRKQTTEQFYNKRSKSSEFLIQFNENSNLEQQQQS</sequence>
<dbReference type="GO" id="GO:0035556">
    <property type="term" value="P:intracellular signal transduction"/>
    <property type="evidence" value="ECO:0007669"/>
    <property type="project" value="InterPro"/>
</dbReference>
<keyword evidence="4" id="KW-1185">Reference proteome</keyword>
<dbReference type="InterPro" id="IPR001054">
    <property type="entry name" value="A/G_cyclase"/>
</dbReference>
<organism evidence="3 4">
    <name type="scientific">Paramecium primaurelia</name>
    <dbReference type="NCBI Taxonomy" id="5886"/>
    <lineage>
        <taxon>Eukaryota</taxon>
        <taxon>Sar</taxon>
        <taxon>Alveolata</taxon>
        <taxon>Ciliophora</taxon>
        <taxon>Intramacronucleata</taxon>
        <taxon>Oligohymenophorea</taxon>
        <taxon>Peniculida</taxon>
        <taxon>Parameciidae</taxon>
        <taxon>Paramecium</taxon>
    </lineage>
</organism>
<comment type="caution">
    <text evidence="3">The sequence shown here is derived from an EMBL/GenBank/DDBJ whole genome shotgun (WGS) entry which is preliminary data.</text>
</comment>
<dbReference type="PANTHER" id="PTHR47455">
    <property type="entry name" value="ADENYLYL CYCLASE BETA"/>
    <property type="match status" value="1"/>
</dbReference>
<reference evidence="3" key="1">
    <citation type="submission" date="2021-01" db="EMBL/GenBank/DDBJ databases">
        <authorList>
            <consortium name="Genoscope - CEA"/>
            <person name="William W."/>
        </authorList>
    </citation>
    <scope>NUCLEOTIDE SEQUENCE</scope>
</reference>
<dbReference type="Proteomes" id="UP000688137">
    <property type="component" value="Unassembled WGS sequence"/>
</dbReference>
<dbReference type="PROSITE" id="PS50125">
    <property type="entry name" value="GUANYLATE_CYCLASE_2"/>
    <property type="match status" value="2"/>
</dbReference>
<dbReference type="Pfam" id="PF00211">
    <property type="entry name" value="Guanylate_cyc"/>
    <property type="match status" value="2"/>
</dbReference>
<accession>A0A8S1Q7N0</accession>